<dbReference type="Proteomes" id="UP000626982">
    <property type="component" value="Unassembled WGS sequence"/>
</dbReference>
<protein>
    <submittedName>
        <fullName evidence="5">Transcriptional regulator, GntR family protein</fullName>
    </submittedName>
</protein>
<accession>A0ABQ2KB86</accession>
<evidence type="ECO:0000256" key="3">
    <source>
        <dbReference type="ARBA" id="ARBA00023163"/>
    </source>
</evidence>
<comment type="caution">
    <text evidence="5">The sequence shown here is derived from an EMBL/GenBank/DDBJ whole genome shotgun (WGS) entry which is preliminary data.</text>
</comment>
<dbReference type="EMBL" id="BMLM01000001">
    <property type="protein sequence ID" value="GGN77796.1"/>
    <property type="molecule type" value="Genomic_DNA"/>
</dbReference>
<dbReference type="Gene3D" id="1.20.120.530">
    <property type="entry name" value="GntR ligand-binding domain-like"/>
    <property type="match status" value="1"/>
</dbReference>
<dbReference type="InterPro" id="IPR011711">
    <property type="entry name" value="GntR_C"/>
</dbReference>
<evidence type="ECO:0000259" key="4">
    <source>
        <dbReference type="PROSITE" id="PS50949"/>
    </source>
</evidence>
<evidence type="ECO:0000256" key="1">
    <source>
        <dbReference type="ARBA" id="ARBA00023015"/>
    </source>
</evidence>
<organism evidence="5 6">
    <name type="scientific">Agrococcus terreus</name>
    <dbReference type="NCBI Taxonomy" id="574649"/>
    <lineage>
        <taxon>Bacteria</taxon>
        <taxon>Bacillati</taxon>
        <taxon>Actinomycetota</taxon>
        <taxon>Actinomycetes</taxon>
        <taxon>Micrococcales</taxon>
        <taxon>Microbacteriaceae</taxon>
        <taxon>Agrococcus</taxon>
    </lineage>
</organism>
<dbReference type="SUPFAM" id="SSF48008">
    <property type="entry name" value="GntR ligand-binding domain-like"/>
    <property type="match status" value="1"/>
</dbReference>
<evidence type="ECO:0000313" key="6">
    <source>
        <dbReference type="Proteomes" id="UP000626982"/>
    </source>
</evidence>
<dbReference type="SMART" id="SM00895">
    <property type="entry name" value="FCD"/>
    <property type="match status" value="1"/>
</dbReference>
<name>A0ABQ2KB86_9MICO</name>
<dbReference type="InterPro" id="IPR008920">
    <property type="entry name" value="TF_FadR/GntR_C"/>
</dbReference>
<dbReference type="InterPro" id="IPR036390">
    <property type="entry name" value="WH_DNA-bd_sf"/>
</dbReference>
<dbReference type="InterPro" id="IPR036388">
    <property type="entry name" value="WH-like_DNA-bd_sf"/>
</dbReference>
<sequence length="216" mass="23548">MLPPLAELGRLSLREQALAALRRAISSGSIQPGTRMVEADLSTQLGISRGTLREAMRQLQQDGLLEADARGRLSVRQIGHAEIVDIFLVRGALEALAVRTICGFGDREPALAAVRTALEGMSAPTQEQIAERIEADLDFHRTLVRASGNGTLLHQWTQLEGSIRMSIMFAGAERALRNMDVDRHREIVDAIEAGDGDEAARVLREHMHEAATTLIG</sequence>
<feature type="domain" description="HTH gntR-type" evidence="4">
    <location>
        <begin position="11"/>
        <end position="78"/>
    </location>
</feature>
<gene>
    <name evidence="5" type="ORF">GCM10010968_02790</name>
</gene>
<keyword evidence="3" id="KW-0804">Transcription</keyword>
<dbReference type="PRINTS" id="PR00035">
    <property type="entry name" value="HTHGNTR"/>
</dbReference>
<evidence type="ECO:0000256" key="2">
    <source>
        <dbReference type="ARBA" id="ARBA00023125"/>
    </source>
</evidence>
<dbReference type="PANTHER" id="PTHR43537:SF5">
    <property type="entry name" value="UXU OPERON TRANSCRIPTIONAL REGULATOR"/>
    <property type="match status" value="1"/>
</dbReference>
<keyword evidence="1" id="KW-0805">Transcription regulation</keyword>
<dbReference type="Pfam" id="PF00392">
    <property type="entry name" value="GntR"/>
    <property type="match status" value="1"/>
</dbReference>
<dbReference type="Pfam" id="PF07729">
    <property type="entry name" value="FCD"/>
    <property type="match status" value="1"/>
</dbReference>
<reference evidence="6" key="1">
    <citation type="journal article" date="2019" name="Int. J. Syst. Evol. Microbiol.">
        <title>The Global Catalogue of Microorganisms (GCM) 10K type strain sequencing project: providing services to taxonomists for standard genome sequencing and annotation.</title>
        <authorList>
            <consortium name="The Broad Institute Genomics Platform"/>
            <consortium name="The Broad Institute Genome Sequencing Center for Infectious Disease"/>
            <person name="Wu L."/>
            <person name="Ma J."/>
        </authorList>
    </citation>
    <scope>NUCLEOTIDE SEQUENCE [LARGE SCALE GENOMIC DNA]</scope>
    <source>
        <strain evidence="6">CGMCC 1.6960</strain>
    </source>
</reference>
<proteinExistence type="predicted"/>
<keyword evidence="6" id="KW-1185">Reference proteome</keyword>
<dbReference type="CDD" id="cd07377">
    <property type="entry name" value="WHTH_GntR"/>
    <property type="match status" value="1"/>
</dbReference>
<keyword evidence="2" id="KW-0238">DNA-binding</keyword>
<evidence type="ECO:0000313" key="5">
    <source>
        <dbReference type="EMBL" id="GGN77796.1"/>
    </source>
</evidence>
<dbReference type="SMART" id="SM00345">
    <property type="entry name" value="HTH_GNTR"/>
    <property type="match status" value="1"/>
</dbReference>
<dbReference type="InterPro" id="IPR000524">
    <property type="entry name" value="Tscrpt_reg_HTH_GntR"/>
</dbReference>
<dbReference type="PROSITE" id="PS50949">
    <property type="entry name" value="HTH_GNTR"/>
    <property type="match status" value="1"/>
</dbReference>
<dbReference type="RefSeq" id="WP_188715256.1">
    <property type="nucleotide sequence ID" value="NZ_BAABBD010000001.1"/>
</dbReference>
<dbReference type="PANTHER" id="PTHR43537">
    <property type="entry name" value="TRANSCRIPTIONAL REGULATOR, GNTR FAMILY"/>
    <property type="match status" value="1"/>
</dbReference>
<dbReference type="Gene3D" id="1.10.10.10">
    <property type="entry name" value="Winged helix-like DNA-binding domain superfamily/Winged helix DNA-binding domain"/>
    <property type="match status" value="1"/>
</dbReference>
<dbReference type="SUPFAM" id="SSF46785">
    <property type="entry name" value="Winged helix' DNA-binding domain"/>
    <property type="match status" value="1"/>
</dbReference>